<keyword evidence="4" id="KW-0547">Nucleotide-binding</keyword>
<dbReference type="InterPro" id="IPR004358">
    <property type="entry name" value="Sig_transdc_His_kin-like_C"/>
</dbReference>
<dbReference type="InterPro" id="IPR003594">
    <property type="entry name" value="HATPase_dom"/>
</dbReference>
<dbReference type="SUPFAM" id="SSF55874">
    <property type="entry name" value="ATPase domain of HSP90 chaperone/DNA topoisomerase II/histidine kinase"/>
    <property type="match status" value="1"/>
</dbReference>
<feature type="transmembrane region" description="Helical" evidence="9">
    <location>
        <begin position="128"/>
        <end position="145"/>
    </location>
</feature>
<feature type="transmembrane region" description="Helical" evidence="9">
    <location>
        <begin position="157"/>
        <end position="176"/>
    </location>
</feature>
<keyword evidence="7" id="KW-0902">Two-component regulatory system</keyword>
<keyword evidence="5 12" id="KW-0418">Kinase</keyword>
<feature type="chain" id="PRO_5046555342" description="Sensor-like histidine kinase SenX3" evidence="10">
    <location>
        <begin position="23"/>
        <end position="475"/>
    </location>
</feature>
<feature type="transmembrane region" description="Helical" evidence="9">
    <location>
        <begin position="97"/>
        <end position="116"/>
    </location>
</feature>
<feature type="transmembrane region" description="Helical" evidence="9">
    <location>
        <begin position="38"/>
        <end position="56"/>
    </location>
</feature>
<organism evidence="12 13">
    <name type="scientific">Nocardioides zeicaulis</name>
    <dbReference type="NCBI Taxonomy" id="1776857"/>
    <lineage>
        <taxon>Bacteria</taxon>
        <taxon>Bacillati</taxon>
        <taxon>Actinomycetota</taxon>
        <taxon>Actinomycetes</taxon>
        <taxon>Propionibacteriales</taxon>
        <taxon>Nocardioidaceae</taxon>
        <taxon>Nocardioides</taxon>
    </lineage>
</organism>
<evidence type="ECO:0000256" key="10">
    <source>
        <dbReference type="SAM" id="SignalP"/>
    </source>
</evidence>
<gene>
    <name evidence="12" type="ORF">ACFFJG_05805</name>
</gene>
<feature type="domain" description="Histidine kinase" evidence="11">
    <location>
        <begin position="261"/>
        <end position="455"/>
    </location>
</feature>
<keyword evidence="13" id="KW-1185">Reference proteome</keyword>
<evidence type="ECO:0000256" key="9">
    <source>
        <dbReference type="SAM" id="Phobius"/>
    </source>
</evidence>
<dbReference type="PROSITE" id="PS50109">
    <property type="entry name" value="HIS_KIN"/>
    <property type="match status" value="1"/>
</dbReference>
<proteinExistence type="predicted"/>
<keyword evidence="3" id="KW-0808">Transferase</keyword>
<keyword evidence="6" id="KW-0067">ATP-binding</keyword>
<keyword evidence="9" id="KW-0812">Transmembrane</keyword>
<evidence type="ECO:0000256" key="7">
    <source>
        <dbReference type="ARBA" id="ARBA00023012"/>
    </source>
</evidence>
<keyword evidence="10" id="KW-0732">Signal</keyword>
<evidence type="ECO:0000313" key="13">
    <source>
        <dbReference type="Proteomes" id="UP001589698"/>
    </source>
</evidence>
<evidence type="ECO:0000259" key="11">
    <source>
        <dbReference type="PROSITE" id="PS50109"/>
    </source>
</evidence>
<dbReference type="EMBL" id="JBHLXH010000001">
    <property type="protein sequence ID" value="MFC0221988.1"/>
    <property type="molecule type" value="Genomic_DNA"/>
</dbReference>
<reference evidence="12 13" key="1">
    <citation type="submission" date="2024-09" db="EMBL/GenBank/DDBJ databases">
        <authorList>
            <person name="Sun Q."/>
            <person name="Mori K."/>
        </authorList>
    </citation>
    <scope>NUCLEOTIDE SEQUENCE [LARGE SCALE GENOMIC DNA]</scope>
    <source>
        <strain evidence="12 13">CCM 8654</strain>
    </source>
</reference>
<evidence type="ECO:0000256" key="1">
    <source>
        <dbReference type="ARBA" id="ARBA00000085"/>
    </source>
</evidence>
<evidence type="ECO:0000256" key="3">
    <source>
        <dbReference type="ARBA" id="ARBA00022679"/>
    </source>
</evidence>
<sequence length="475" mass="49818">MATTAAAGLLVLVGVASSGGHAWNTLPTDTASTPLADGLLSGAFVAGAVAAALVTWRRHGGRLAGWVVGTGALVAAQSLAVTLLALQLPPPRTHTTFALLVGAAVVGLVCVVVPLLGLDRVGHVVDDSFIIGLGMGLTAAGYLVLQFPMSQPPRPPMLALAGVLVTTHVVTAALVLRQRTLPAQARALLVVTVSVVSFGLAVRWGLVSGGGWELASVLSRAAVGAAWFGTAWSCLQRNAEEDERRTEEINHVVSTTRDQRERMHELRSTMAGLVSGSALLDNDDIPAETRDRLWRSVRREMDRMERLLAGQEQPATVIDLDEALTGILDLQRLKGRTVELHSEGGSVHGRYDALAEVVNILVDNAVTHGGTDTSVVEVVQHDDTVDIRVTDFGSGIEEDQRERIFEWGGRASDAPGEGIGLHVAQRLVAEDGGSLELAEAAGPGSSFVISLPAARRSPENGVTVGGGSHGWDVAR</sequence>
<dbReference type="RefSeq" id="WP_378517651.1">
    <property type="nucleotide sequence ID" value="NZ_CBCSDI010000009.1"/>
</dbReference>
<accession>A0ABV6DZ35</accession>
<keyword evidence="9" id="KW-1133">Transmembrane helix</keyword>
<dbReference type="Gene3D" id="3.30.565.10">
    <property type="entry name" value="Histidine kinase-like ATPase, C-terminal domain"/>
    <property type="match status" value="1"/>
</dbReference>
<dbReference type="Pfam" id="PF02518">
    <property type="entry name" value="HATPase_c"/>
    <property type="match status" value="1"/>
</dbReference>
<comment type="catalytic activity">
    <reaction evidence="1">
        <text>ATP + protein L-histidine = ADP + protein N-phospho-L-histidine.</text>
        <dbReference type="EC" id="2.7.13.3"/>
    </reaction>
</comment>
<dbReference type="InterPro" id="IPR050351">
    <property type="entry name" value="BphY/WalK/GraS-like"/>
</dbReference>
<feature type="signal peptide" evidence="10">
    <location>
        <begin position="1"/>
        <end position="22"/>
    </location>
</feature>
<evidence type="ECO:0000256" key="4">
    <source>
        <dbReference type="ARBA" id="ARBA00022741"/>
    </source>
</evidence>
<dbReference type="Proteomes" id="UP001589698">
    <property type="component" value="Unassembled WGS sequence"/>
</dbReference>
<evidence type="ECO:0000256" key="2">
    <source>
        <dbReference type="ARBA" id="ARBA00012438"/>
    </source>
</evidence>
<dbReference type="InterPro" id="IPR005467">
    <property type="entry name" value="His_kinase_dom"/>
</dbReference>
<feature type="transmembrane region" description="Helical" evidence="9">
    <location>
        <begin position="188"/>
        <end position="206"/>
    </location>
</feature>
<dbReference type="SMART" id="SM00387">
    <property type="entry name" value="HATPase_c"/>
    <property type="match status" value="1"/>
</dbReference>
<comment type="caution">
    <text evidence="12">The sequence shown here is derived from an EMBL/GenBank/DDBJ whole genome shotgun (WGS) entry which is preliminary data.</text>
</comment>
<keyword evidence="9" id="KW-0472">Membrane</keyword>
<name>A0ABV6DZ35_9ACTN</name>
<evidence type="ECO:0000256" key="6">
    <source>
        <dbReference type="ARBA" id="ARBA00022840"/>
    </source>
</evidence>
<dbReference type="PRINTS" id="PR00344">
    <property type="entry name" value="BCTRLSENSOR"/>
</dbReference>
<feature type="transmembrane region" description="Helical" evidence="9">
    <location>
        <begin position="63"/>
        <end position="85"/>
    </location>
</feature>
<protein>
    <recommendedName>
        <fullName evidence="8">Sensor-like histidine kinase SenX3</fullName>
        <ecNumber evidence="2">2.7.13.3</ecNumber>
    </recommendedName>
</protein>
<evidence type="ECO:0000256" key="8">
    <source>
        <dbReference type="ARBA" id="ARBA00039401"/>
    </source>
</evidence>
<dbReference type="EC" id="2.7.13.3" evidence="2"/>
<dbReference type="InterPro" id="IPR036890">
    <property type="entry name" value="HATPase_C_sf"/>
</dbReference>
<dbReference type="PANTHER" id="PTHR42878:SF7">
    <property type="entry name" value="SENSOR HISTIDINE KINASE GLRK"/>
    <property type="match status" value="1"/>
</dbReference>
<dbReference type="PANTHER" id="PTHR42878">
    <property type="entry name" value="TWO-COMPONENT HISTIDINE KINASE"/>
    <property type="match status" value="1"/>
</dbReference>
<dbReference type="GO" id="GO:0016301">
    <property type="term" value="F:kinase activity"/>
    <property type="evidence" value="ECO:0007669"/>
    <property type="project" value="UniProtKB-KW"/>
</dbReference>
<evidence type="ECO:0000313" key="12">
    <source>
        <dbReference type="EMBL" id="MFC0221988.1"/>
    </source>
</evidence>
<evidence type="ECO:0000256" key="5">
    <source>
        <dbReference type="ARBA" id="ARBA00022777"/>
    </source>
</evidence>